<feature type="binding site" evidence="8">
    <location>
        <position position="44"/>
    </location>
    <ligand>
        <name>substrate</name>
    </ligand>
</feature>
<dbReference type="PROSITE" id="PS01326">
    <property type="entry name" value="DAP_EPIMERASE"/>
    <property type="match status" value="1"/>
</dbReference>
<evidence type="ECO:0000256" key="9">
    <source>
        <dbReference type="PROSITE-ProRule" id="PRU10125"/>
    </source>
</evidence>
<gene>
    <name evidence="8 10" type="primary">dapF</name>
    <name evidence="10" type="ORF">PbB2_01919</name>
</gene>
<organism evidence="10 11">
    <name type="scientific">Candidatus Phycosocius bacilliformis</name>
    <dbReference type="NCBI Taxonomy" id="1445552"/>
    <lineage>
        <taxon>Bacteria</taxon>
        <taxon>Pseudomonadati</taxon>
        <taxon>Pseudomonadota</taxon>
        <taxon>Alphaproteobacteria</taxon>
        <taxon>Caulobacterales</taxon>
        <taxon>Caulobacterales incertae sedis</taxon>
        <taxon>Candidatus Phycosocius</taxon>
    </lineage>
</organism>
<keyword evidence="6 8" id="KW-0413">Isomerase</keyword>
<dbReference type="EC" id="5.1.1.7" evidence="3 8"/>
<dbReference type="PANTHER" id="PTHR31689">
    <property type="entry name" value="DIAMINOPIMELATE EPIMERASE, CHLOROPLASTIC"/>
    <property type="match status" value="1"/>
</dbReference>
<comment type="pathway">
    <text evidence="1 8">Amino-acid biosynthesis; L-lysine biosynthesis via DAP pathway; DL-2,6-diaminopimelate from LL-2,6-diaminopimelate: step 1/1.</text>
</comment>
<dbReference type="GO" id="GO:0009089">
    <property type="term" value="P:lysine biosynthetic process via diaminopimelate"/>
    <property type="evidence" value="ECO:0007669"/>
    <property type="project" value="UniProtKB-UniRule"/>
</dbReference>
<feature type="binding site" evidence="8">
    <location>
        <position position="159"/>
    </location>
    <ligand>
        <name>substrate</name>
    </ligand>
</feature>
<dbReference type="PANTHER" id="PTHR31689:SF0">
    <property type="entry name" value="DIAMINOPIMELATE EPIMERASE"/>
    <property type="match status" value="1"/>
</dbReference>
<evidence type="ECO:0000313" key="10">
    <source>
        <dbReference type="EMBL" id="GBF58247.1"/>
    </source>
</evidence>
<keyword evidence="5 8" id="KW-0457">Lysine biosynthesis</keyword>
<comment type="function">
    <text evidence="8">Catalyzes the stereoinversion of LL-2,6-diaminopimelate (L,L-DAP) to meso-diaminopimelate (meso-DAP), a precursor of L-lysine and an essential component of the bacterial peptidoglycan.</text>
</comment>
<evidence type="ECO:0000256" key="1">
    <source>
        <dbReference type="ARBA" id="ARBA00005196"/>
    </source>
</evidence>
<comment type="caution">
    <text evidence="10">The sequence shown here is derived from an EMBL/GenBank/DDBJ whole genome shotgun (WGS) entry which is preliminary data.</text>
</comment>
<dbReference type="GO" id="GO:0008837">
    <property type="term" value="F:diaminopimelate epimerase activity"/>
    <property type="evidence" value="ECO:0007669"/>
    <property type="project" value="UniProtKB-UniRule"/>
</dbReference>
<dbReference type="NCBIfam" id="TIGR00652">
    <property type="entry name" value="DapF"/>
    <property type="match status" value="1"/>
</dbReference>
<evidence type="ECO:0000256" key="4">
    <source>
        <dbReference type="ARBA" id="ARBA00022605"/>
    </source>
</evidence>
<feature type="binding site" evidence="8">
    <location>
        <position position="64"/>
    </location>
    <ligand>
        <name>substrate</name>
    </ligand>
</feature>
<keyword evidence="8" id="KW-0963">Cytoplasm</keyword>
<proteinExistence type="inferred from homology"/>
<name>A0A2P2EB05_9PROT</name>
<dbReference type="EMBL" id="BFBR01000005">
    <property type="protein sequence ID" value="GBF58247.1"/>
    <property type="molecule type" value="Genomic_DNA"/>
</dbReference>
<dbReference type="Pfam" id="PF01678">
    <property type="entry name" value="DAP_epimerase"/>
    <property type="match status" value="2"/>
</dbReference>
<dbReference type="AlphaFoldDB" id="A0A2P2EB05"/>
<dbReference type="UniPathway" id="UPA00034">
    <property type="reaction ID" value="UER00025"/>
</dbReference>
<evidence type="ECO:0000313" key="11">
    <source>
        <dbReference type="Proteomes" id="UP000245086"/>
    </source>
</evidence>
<feature type="binding site" evidence="8">
    <location>
        <begin position="220"/>
        <end position="221"/>
    </location>
    <ligand>
        <name>substrate</name>
    </ligand>
</feature>
<feature type="active site" description="Proton acceptor" evidence="8">
    <location>
        <position position="219"/>
    </location>
</feature>
<comment type="subcellular location">
    <subcellularLocation>
        <location evidence="8">Cytoplasm</location>
    </subcellularLocation>
</comment>
<comment type="subunit">
    <text evidence="8">Homodimer.</text>
</comment>
<dbReference type="Proteomes" id="UP000245086">
    <property type="component" value="Unassembled WGS sequence"/>
</dbReference>
<dbReference type="InterPro" id="IPR001653">
    <property type="entry name" value="DAP_epimerase_DapF"/>
</dbReference>
<comment type="catalytic activity">
    <reaction evidence="7 8">
        <text>(2S,6S)-2,6-diaminopimelate = meso-2,6-diaminopimelate</text>
        <dbReference type="Rhea" id="RHEA:15393"/>
        <dbReference type="ChEBI" id="CHEBI:57609"/>
        <dbReference type="ChEBI" id="CHEBI:57791"/>
        <dbReference type="EC" id="5.1.1.7"/>
    </reaction>
</comment>
<evidence type="ECO:0000256" key="3">
    <source>
        <dbReference type="ARBA" id="ARBA00013080"/>
    </source>
</evidence>
<dbReference type="Gene3D" id="3.10.310.10">
    <property type="entry name" value="Diaminopimelate Epimerase, Chain A, domain 1"/>
    <property type="match status" value="2"/>
</dbReference>
<feature type="site" description="Could be important to modulate the pK values of the two catalytic cysteine residues" evidence="8">
    <location>
        <position position="210"/>
    </location>
</feature>
<evidence type="ECO:0000256" key="7">
    <source>
        <dbReference type="ARBA" id="ARBA00051712"/>
    </source>
</evidence>
<feature type="binding site" evidence="8">
    <location>
        <begin position="210"/>
        <end position="211"/>
    </location>
    <ligand>
        <name>substrate</name>
    </ligand>
</feature>
<evidence type="ECO:0000256" key="5">
    <source>
        <dbReference type="ARBA" id="ARBA00023154"/>
    </source>
</evidence>
<feature type="binding site" evidence="8">
    <location>
        <position position="192"/>
    </location>
    <ligand>
        <name>substrate</name>
    </ligand>
</feature>
<evidence type="ECO:0000256" key="8">
    <source>
        <dbReference type="HAMAP-Rule" id="MF_00197"/>
    </source>
</evidence>
<dbReference type="HAMAP" id="MF_00197">
    <property type="entry name" value="DAP_epimerase"/>
    <property type="match status" value="1"/>
</dbReference>
<evidence type="ECO:0000256" key="2">
    <source>
        <dbReference type="ARBA" id="ARBA00010219"/>
    </source>
</evidence>
<comment type="similarity">
    <text evidence="2 8">Belongs to the diaminopimelate epimerase family.</text>
</comment>
<reference evidence="10 11" key="1">
    <citation type="journal article" date="2018" name="Genome Announc.">
        <title>Draft Genome Sequence of "Candidatus Phycosocius bacilliformis," an Alphaproteobacterial Ectosymbiont of the Hydrocarbon-Producing Green Alga Botryococcus braunii.</title>
        <authorList>
            <person name="Tanabe Y."/>
            <person name="Yamaguchi H."/>
            <person name="Watanabe M.M."/>
        </authorList>
    </citation>
    <scope>NUCLEOTIDE SEQUENCE [LARGE SCALE GENOMIC DNA]</scope>
    <source>
        <strain evidence="10 11">BOTRYCO-2</strain>
    </source>
</reference>
<feature type="active site" evidence="9">
    <location>
        <position position="73"/>
    </location>
</feature>
<evidence type="ECO:0000256" key="6">
    <source>
        <dbReference type="ARBA" id="ARBA00023235"/>
    </source>
</evidence>
<dbReference type="SUPFAM" id="SSF54506">
    <property type="entry name" value="Diaminopimelate epimerase-like"/>
    <property type="match status" value="2"/>
</dbReference>
<feature type="binding site" evidence="8">
    <location>
        <begin position="74"/>
        <end position="75"/>
    </location>
    <ligand>
        <name>substrate</name>
    </ligand>
</feature>
<keyword evidence="4 8" id="KW-0028">Amino-acid biosynthesis</keyword>
<sequence length="275" mass="29959">MKIAKMNGLGNEIVILDARERAFTPDEAWVKALADPAQGLGFDQLMVLRHPKSPLADVYSDIWNADGSKVAACGNGARCVAWYVMREMNRDNLVIETEAGLLGAVSAGPNQISIDMGEPIFDWDRIPMSERMDTIRIELQVGPIDDPILHGPGVVSMGNPHCVFFVQDAELAPVREIGPMIEYHPLFPERTNVGFAQIVARNHIRLRVWERGAGLTKACGTGACAALVAAVRRRLADRLATVEVDGGALRIEWRDSDNHVIMTGPVALESEGTVG</sequence>
<feature type="site" description="Could be important to modulate the pK values of the two catalytic cysteine residues" evidence="8">
    <location>
        <position position="161"/>
    </location>
</feature>
<dbReference type="OrthoDB" id="9805408at2"/>
<keyword evidence="11" id="KW-1185">Reference proteome</keyword>
<dbReference type="GO" id="GO:0005829">
    <property type="term" value="C:cytosol"/>
    <property type="evidence" value="ECO:0007669"/>
    <property type="project" value="TreeGrafter"/>
</dbReference>
<accession>A0A2P2EB05</accession>
<protein>
    <recommendedName>
        <fullName evidence="3 8">Diaminopimelate epimerase</fullName>
        <shortName evidence="8">DAP epimerase</shortName>
        <ecNumber evidence="3 8">5.1.1.7</ecNumber>
    </recommendedName>
    <alternativeName>
        <fullName evidence="8">PLP-independent amino acid racemase</fullName>
    </alternativeName>
</protein>
<feature type="binding site" evidence="8">
    <location>
        <position position="11"/>
    </location>
    <ligand>
        <name>substrate</name>
    </ligand>
</feature>
<feature type="active site" description="Proton donor" evidence="8">
    <location>
        <position position="73"/>
    </location>
</feature>
<dbReference type="InterPro" id="IPR018510">
    <property type="entry name" value="DAP_epimerase_AS"/>
</dbReference>